<sequence length="593" mass="66109">MAPSSPDFTEDAKFALIRACHGLSFLDGGDTRPTDGIHMIYWLNFPTIDSAGHVRLRVTSAITVNGKRLVPGYTYYAESGEWQFTNACTELKNYPAKALFEYTGEMMLENPRQYKRCGLKSEQLKTYIREIYKIVRNKRTPDARRCLKALHNATSESYEKILDKGLHENLLDTRSNFAALVEELMNPVPEVVATPLSSPGAAGGGPEVDNFQSAHSVMPENQAGGNERMDSTLTGGSEINLEDDQPNTDLKAGFDTEYQTLQQLKASSDVCHIMASGTVGAISKDGVKIMMEIEEYFGFDPIRLAEEMLRLALSAAPIETVEFKKTSGSMTYTDHSDQEANYGRNRVKNDVRWLISLFSMRGVNFDKQEKKMDPEAAKLNGKLLARYGIPRKPAPKRLMGPSTITLPRIAATFAADTCWMQCKGMIKPMVPYADLLDQGESVPMCLFGTQFPALIPMDELAYPYATLLRDLALWVAWKFDDRIKSDGKKPLTSIEQMESYLQAARSNKIYTDSARVRFLKGLKVLKGDGTLYEEVFRVATKASSEWTQYSQREGRTRVQVKGQSVAAQILEALGGMGYSIRPEEGPAEEAEEA</sequence>
<evidence type="ECO:0000256" key="2">
    <source>
        <dbReference type="ARBA" id="ARBA00014389"/>
    </source>
</evidence>
<dbReference type="GO" id="GO:0030430">
    <property type="term" value="C:host cell cytoplasm"/>
    <property type="evidence" value="ECO:0007669"/>
    <property type="project" value="UniProtKB-SubCell"/>
</dbReference>
<evidence type="ECO:0000256" key="1">
    <source>
        <dbReference type="ARBA" id="ARBA00004192"/>
    </source>
</evidence>
<evidence type="ECO:0000256" key="4">
    <source>
        <dbReference type="ARBA" id="ARBA00023086"/>
    </source>
</evidence>
<accession>A0AAT9JEW6</accession>
<dbReference type="Pfam" id="PF05733">
    <property type="entry name" value="Tenui_N"/>
    <property type="match status" value="1"/>
</dbReference>
<evidence type="ECO:0000256" key="3">
    <source>
        <dbReference type="ARBA" id="ARBA00022561"/>
    </source>
</evidence>
<dbReference type="EMBL" id="BK067012">
    <property type="protein sequence ID" value="DBA56458.1"/>
    <property type="molecule type" value="Viral_cRNA"/>
</dbReference>
<keyword evidence="4 6" id="KW-0946">Virion</keyword>
<dbReference type="InterPro" id="IPR009522">
    <property type="entry name" value="Capsid_Phlebovir/Tenuivir"/>
</dbReference>
<proteinExistence type="predicted"/>
<evidence type="ECO:0000313" key="6">
    <source>
        <dbReference type="EMBL" id="DBA56458.1"/>
    </source>
</evidence>
<comment type="subcellular location">
    <subcellularLocation>
        <location evidence="1">Host cytoplasm</location>
    </subcellularLocation>
</comment>
<organism evidence="6">
    <name type="scientific">Blatta orientalis phasmavirus 3</name>
    <dbReference type="NCBI Taxonomy" id="3133447"/>
    <lineage>
        <taxon>Viruses</taxon>
        <taxon>Riboviria</taxon>
        <taxon>Orthornavirae</taxon>
        <taxon>Negarnaviricota</taxon>
        <taxon>Polyploviricotina</taxon>
        <taxon>Bunyaviricetes</taxon>
        <taxon>Elliovirales</taxon>
        <taxon>Phasmaviridae</taxon>
    </lineage>
</organism>
<reference evidence="6" key="1">
    <citation type="journal article" date="2024" name="Microb. Genom.">
        <title>The hidden RNA viruses in Blattodea (cockroach and termite).</title>
        <authorList>
            <person name="Fan J."/>
            <person name="Jiang S."/>
            <person name="Li W."/>
            <person name="Li J."/>
            <person name="Pang R."/>
            <person name="Wu H."/>
        </authorList>
    </citation>
    <scope>NUCLEOTIDE SEQUENCE</scope>
    <source>
        <strain evidence="6">DE2016-1</strain>
    </source>
</reference>
<protein>
    <recommendedName>
        <fullName evidence="2">Nucleoprotein</fullName>
    </recommendedName>
    <alternativeName>
        <fullName evidence="5">Nucleocapsid protein</fullName>
    </alternativeName>
</protein>
<dbReference type="GO" id="GO:0019013">
    <property type="term" value="C:viral nucleocapsid"/>
    <property type="evidence" value="ECO:0007669"/>
    <property type="project" value="UniProtKB-KW"/>
</dbReference>
<name>A0AAT9JEW6_9VIRU</name>
<dbReference type="GO" id="GO:0003723">
    <property type="term" value="F:RNA binding"/>
    <property type="evidence" value="ECO:0007669"/>
    <property type="project" value="InterPro"/>
</dbReference>
<keyword evidence="4 6" id="KW-0543">Viral nucleoprotein</keyword>
<evidence type="ECO:0000256" key="5">
    <source>
        <dbReference type="ARBA" id="ARBA00033344"/>
    </source>
</evidence>
<keyword evidence="3" id="KW-0167">Capsid protein</keyword>